<dbReference type="PANTHER" id="PTHR10587:SF133">
    <property type="entry name" value="CHITIN DEACETYLASE 1-RELATED"/>
    <property type="match status" value="1"/>
</dbReference>
<dbReference type="Pfam" id="PF01522">
    <property type="entry name" value="Polysacc_deac_1"/>
    <property type="match status" value="1"/>
</dbReference>
<dbReference type="InterPro" id="IPR050248">
    <property type="entry name" value="Polysacc_deacetylase_ArnD"/>
</dbReference>
<keyword evidence="2" id="KW-0378">Hydrolase</keyword>
<dbReference type="InterPro" id="IPR011330">
    <property type="entry name" value="Glyco_hydro/deAcase_b/a-brl"/>
</dbReference>
<comment type="caution">
    <text evidence="4">The sequence shown here is derived from an EMBL/GenBank/DDBJ whole genome shotgun (WGS) entry which is preliminary data.</text>
</comment>
<sequence>MLAQPTAHLLHAPRHQRRCRPLPARLAPARFPYFLCILLVAVLLQHPASALARDPSVLDGLALAQRGVSANLCALTFDDGPGQTTEALLDILRDKGVRGTFFVVGSRVHRYPETLKRLVAEGNEVGNHTFTHVSLRQRQPVEQLSEIARTNGELAKLGIVPRYLRPPYGRYDNATIDAAAAQGMTIALWSVDSRDWRKHDLAAVLPRKVYGVLGVRGVFLFHDNHRETVEALPNLIDRLSEAGCTFVTMSEYVETSGPLCLH</sequence>
<evidence type="ECO:0000313" key="4">
    <source>
        <dbReference type="EMBL" id="MBG3877625.1"/>
    </source>
</evidence>
<name>A0ABS0J660_9BACT</name>
<feature type="domain" description="NodB homology" evidence="3">
    <location>
        <begin position="71"/>
        <end position="247"/>
    </location>
</feature>
<dbReference type="CDD" id="cd10917">
    <property type="entry name" value="CE4_NodB_like_6s_7s"/>
    <property type="match status" value="1"/>
</dbReference>
<gene>
    <name evidence="4" type="ORF">FVW20_11515</name>
</gene>
<evidence type="ECO:0000256" key="1">
    <source>
        <dbReference type="ARBA" id="ARBA00022723"/>
    </source>
</evidence>
<dbReference type="RefSeq" id="WP_196609721.1">
    <property type="nucleotide sequence ID" value="NZ_VRYY01000332.1"/>
</dbReference>
<evidence type="ECO:0000259" key="3">
    <source>
        <dbReference type="PROSITE" id="PS51677"/>
    </source>
</evidence>
<protein>
    <submittedName>
        <fullName evidence="4">Polysaccharide deacetylase family protein</fullName>
    </submittedName>
</protein>
<keyword evidence="5" id="KW-1185">Reference proteome</keyword>
<dbReference type="EMBL" id="VRYY01000332">
    <property type="protein sequence ID" value="MBG3877625.1"/>
    <property type="molecule type" value="Genomic_DNA"/>
</dbReference>
<organism evidence="4 5">
    <name type="scientific">Nitratidesulfovibrio oxamicus</name>
    <dbReference type="NCBI Taxonomy" id="32016"/>
    <lineage>
        <taxon>Bacteria</taxon>
        <taxon>Pseudomonadati</taxon>
        <taxon>Thermodesulfobacteriota</taxon>
        <taxon>Desulfovibrionia</taxon>
        <taxon>Desulfovibrionales</taxon>
        <taxon>Desulfovibrionaceae</taxon>
        <taxon>Nitratidesulfovibrio</taxon>
    </lineage>
</organism>
<reference evidence="4 5" key="1">
    <citation type="submission" date="2019-08" db="EMBL/GenBank/DDBJ databases">
        <authorList>
            <person name="Luo N."/>
        </authorList>
    </citation>
    <scope>NUCLEOTIDE SEQUENCE [LARGE SCALE GENOMIC DNA]</scope>
    <source>
        <strain evidence="4 5">NCIMB 9442</strain>
    </source>
</reference>
<dbReference type="SUPFAM" id="SSF88713">
    <property type="entry name" value="Glycoside hydrolase/deacetylase"/>
    <property type="match status" value="1"/>
</dbReference>
<evidence type="ECO:0000313" key="5">
    <source>
        <dbReference type="Proteomes" id="UP001194469"/>
    </source>
</evidence>
<dbReference type="PANTHER" id="PTHR10587">
    <property type="entry name" value="GLYCOSYL TRANSFERASE-RELATED"/>
    <property type="match status" value="1"/>
</dbReference>
<keyword evidence="1" id="KW-0479">Metal-binding</keyword>
<dbReference type="PROSITE" id="PS51677">
    <property type="entry name" value="NODB"/>
    <property type="match status" value="1"/>
</dbReference>
<dbReference type="Gene3D" id="3.20.20.370">
    <property type="entry name" value="Glycoside hydrolase/deacetylase"/>
    <property type="match status" value="1"/>
</dbReference>
<accession>A0ABS0J660</accession>
<dbReference type="Proteomes" id="UP001194469">
    <property type="component" value="Unassembled WGS sequence"/>
</dbReference>
<dbReference type="InterPro" id="IPR002509">
    <property type="entry name" value="NODB_dom"/>
</dbReference>
<evidence type="ECO:0000256" key="2">
    <source>
        <dbReference type="ARBA" id="ARBA00022801"/>
    </source>
</evidence>
<proteinExistence type="predicted"/>